<accession>A0A8H4V6S7</accession>
<feature type="region of interest" description="Disordered" evidence="1">
    <location>
        <begin position="441"/>
        <end position="461"/>
    </location>
</feature>
<reference evidence="2 3" key="1">
    <citation type="journal article" date="2020" name="Genome Biol. Evol.">
        <title>A new high-quality draft genome assembly of the Chinese cordyceps Ophiocordyceps sinensis.</title>
        <authorList>
            <person name="Shu R."/>
            <person name="Zhang J."/>
            <person name="Meng Q."/>
            <person name="Zhang H."/>
            <person name="Zhou G."/>
            <person name="Li M."/>
            <person name="Wu P."/>
            <person name="Zhao Y."/>
            <person name="Chen C."/>
            <person name="Qin Q."/>
        </authorList>
    </citation>
    <scope>NUCLEOTIDE SEQUENCE [LARGE SCALE GENOMIC DNA]</scope>
    <source>
        <strain evidence="2 3">IOZ07</strain>
    </source>
</reference>
<feature type="region of interest" description="Disordered" evidence="1">
    <location>
        <begin position="187"/>
        <end position="233"/>
    </location>
</feature>
<dbReference type="Proteomes" id="UP000557566">
    <property type="component" value="Unassembled WGS sequence"/>
</dbReference>
<comment type="caution">
    <text evidence="2">The sequence shown here is derived from an EMBL/GenBank/DDBJ whole genome shotgun (WGS) entry which is preliminary data.</text>
</comment>
<feature type="compositionally biased region" description="Basic and acidic residues" evidence="1">
    <location>
        <begin position="313"/>
        <end position="327"/>
    </location>
</feature>
<dbReference type="PANTHER" id="PTHR14296">
    <property type="entry name" value="REMODELING AND SPACING FACTOR 1"/>
    <property type="match status" value="1"/>
</dbReference>
<evidence type="ECO:0000313" key="2">
    <source>
        <dbReference type="EMBL" id="KAF4509781.1"/>
    </source>
</evidence>
<evidence type="ECO:0000313" key="3">
    <source>
        <dbReference type="Proteomes" id="UP000557566"/>
    </source>
</evidence>
<dbReference type="PANTHER" id="PTHR14296:SF3">
    <property type="entry name" value="DIKAR, ISOFORM F"/>
    <property type="match status" value="1"/>
</dbReference>
<feature type="region of interest" description="Disordered" evidence="1">
    <location>
        <begin position="332"/>
        <end position="370"/>
    </location>
</feature>
<dbReference type="GO" id="GO:0031213">
    <property type="term" value="C:RSF complex"/>
    <property type="evidence" value="ECO:0007669"/>
    <property type="project" value="InterPro"/>
</dbReference>
<feature type="compositionally biased region" description="Basic and acidic residues" evidence="1">
    <location>
        <begin position="451"/>
        <end position="461"/>
    </location>
</feature>
<dbReference type="InterPro" id="IPR028938">
    <property type="entry name" value="Rsf1-like"/>
</dbReference>
<gene>
    <name evidence="2" type="ORF">G6O67_003919</name>
</gene>
<feature type="compositionally biased region" description="Basic residues" evidence="1">
    <location>
        <begin position="198"/>
        <end position="207"/>
    </location>
</feature>
<organism evidence="2 3">
    <name type="scientific">Ophiocordyceps sinensis</name>
    <dbReference type="NCBI Taxonomy" id="72228"/>
    <lineage>
        <taxon>Eukaryota</taxon>
        <taxon>Fungi</taxon>
        <taxon>Dikarya</taxon>
        <taxon>Ascomycota</taxon>
        <taxon>Pezizomycotina</taxon>
        <taxon>Sordariomycetes</taxon>
        <taxon>Hypocreomycetidae</taxon>
        <taxon>Hypocreales</taxon>
        <taxon>Ophiocordycipitaceae</taxon>
        <taxon>Ophiocordyceps</taxon>
    </lineage>
</organism>
<dbReference type="GO" id="GO:0006355">
    <property type="term" value="P:regulation of DNA-templated transcription"/>
    <property type="evidence" value="ECO:0007669"/>
    <property type="project" value="InterPro"/>
</dbReference>
<dbReference type="OrthoDB" id="303107at2759"/>
<evidence type="ECO:0008006" key="4">
    <source>
        <dbReference type="Google" id="ProtNLM"/>
    </source>
</evidence>
<name>A0A8H4V6S7_9HYPO</name>
<sequence>MPSRKRTIQAVDDGSTILNRIRNTWQFANFCQWVYIFGKSAKIDESIDIEEIEVECLKPDSTLLADLALAILKLVSSHRGLTHDILDDQLRRQYLARACESNILGDADEPRKFADMDVVAKIRVLQQLTQWTMVHPERIRKKMEEQKDAEQTSWRIEPYGWDREDRTYYVLDDNRVYRLTEAPPIRALYRPKSQSMRSGRRSSKRQRPTPSNSDLATSMTVEENDNESTDNGMGGRAWECVAVTLQEVQELLWSLGKTRDENEKTLRRQLATHLIPILEKQGESRKRKQLQKERELLNLAKMANAKRSSRIAGKVERQKQEDKVKEEEERLRAAQVSKHREERGLLKMEQERDFRTSSRQRRLQEREARRLQHEEELAQLSEDSRATPVTAGRIKCLGISEEDADRQEFQFVCEPCRRRNEAASMPPKETLKMSLDTITCSTVGPQPQELPEVRTVRNESS</sequence>
<dbReference type="EMBL" id="JAAVMX010000004">
    <property type="protein sequence ID" value="KAF4509781.1"/>
    <property type="molecule type" value="Genomic_DNA"/>
</dbReference>
<keyword evidence="3" id="KW-1185">Reference proteome</keyword>
<protein>
    <recommendedName>
        <fullName evidence="4">WHIM1 domain-containing protein</fullName>
    </recommendedName>
</protein>
<feature type="compositionally biased region" description="Polar residues" evidence="1">
    <location>
        <begin position="208"/>
        <end position="221"/>
    </location>
</feature>
<feature type="region of interest" description="Disordered" evidence="1">
    <location>
        <begin position="308"/>
        <end position="327"/>
    </location>
</feature>
<evidence type="ECO:0000256" key="1">
    <source>
        <dbReference type="SAM" id="MobiDB-lite"/>
    </source>
</evidence>
<proteinExistence type="predicted"/>
<dbReference type="AlphaFoldDB" id="A0A8H4V6S7"/>